<dbReference type="Proteomes" id="UP000821865">
    <property type="component" value="Chromosome 10"/>
</dbReference>
<evidence type="ECO:0000313" key="2">
    <source>
        <dbReference type="Proteomes" id="UP000821865"/>
    </source>
</evidence>
<keyword evidence="2" id="KW-1185">Reference proteome</keyword>
<gene>
    <name evidence="1" type="ORF">HPB49_014758</name>
</gene>
<sequence length="204" mass="23347">MAHSKFSRTADNSDYHLRRKPSRSLEQRRLANVNRGSSTYVLQGFDFYFLNSRSITFAEPLPSVPTCSGCSVVPVRAVQLPCGHTLCELCEYDAYAFVRAAAAGQWDEDARVLTMHRGGVCPQDWAPFVASEMKFLTVPMEQLQHRVAFCVNARFGCTFRGQLRHLQEHCFKACRVRRKICRYCGQDNILACDTQQHARRCFLR</sequence>
<reference evidence="1" key="1">
    <citation type="submission" date="2020-05" db="EMBL/GenBank/DDBJ databases">
        <title>Large-scale comparative analyses of tick genomes elucidate their genetic diversity and vector capacities.</title>
        <authorList>
            <person name="Jia N."/>
            <person name="Wang J."/>
            <person name="Shi W."/>
            <person name="Du L."/>
            <person name="Sun Y."/>
            <person name="Zhan W."/>
            <person name="Jiang J."/>
            <person name="Wang Q."/>
            <person name="Zhang B."/>
            <person name="Ji P."/>
            <person name="Sakyi L.B."/>
            <person name="Cui X."/>
            <person name="Yuan T."/>
            <person name="Jiang B."/>
            <person name="Yang W."/>
            <person name="Lam T.T.-Y."/>
            <person name="Chang Q."/>
            <person name="Ding S."/>
            <person name="Wang X."/>
            <person name="Zhu J."/>
            <person name="Ruan X."/>
            <person name="Zhao L."/>
            <person name="Wei J."/>
            <person name="Que T."/>
            <person name="Du C."/>
            <person name="Cheng J."/>
            <person name="Dai P."/>
            <person name="Han X."/>
            <person name="Huang E."/>
            <person name="Gao Y."/>
            <person name="Liu J."/>
            <person name="Shao H."/>
            <person name="Ye R."/>
            <person name="Li L."/>
            <person name="Wei W."/>
            <person name="Wang X."/>
            <person name="Wang C."/>
            <person name="Yang T."/>
            <person name="Huo Q."/>
            <person name="Li W."/>
            <person name="Guo W."/>
            <person name="Chen H."/>
            <person name="Zhou L."/>
            <person name="Ni X."/>
            <person name="Tian J."/>
            <person name="Zhou Y."/>
            <person name="Sheng Y."/>
            <person name="Liu T."/>
            <person name="Pan Y."/>
            <person name="Xia L."/>
            <person name="Li J."/>
            <person name="Zhao F."/>
            <person name="Cao W."/>
        </authorList>
    </citation>
    <scope>NUCLEOTIDE SEQUENCE</scope>
    <source>
        <strain evidence="1">Dsil-2018</strain>
    </source>
</reference>
<proteinExistence type="predicted"/>
<name>A0ACB8DP94_DERSI</name>
<comment type="caution">
    <text evidence="1">The sequence shown here is derived from an EMBL/GenBank/DDBJ whole genome shotgun (WGS) entry which is preliminary data.</text>
</comment>
<protein>
    <submittedName>
        <fullName evidence="1">Uncharacterized protein</fullName>
    </submittedName>
</protein>
<evidence type="ECO:0000313" key="1">
    <source>
        <dbReference type="EMBL" id="KAH7974384.1"/>
    </source>
</evidence>
<accession>A0ACB8DP94</accession>
<dbReference type="EMBL" id="CM023479">
    <property type="protein sequence ID" value="KAH7974384.1"/>
    <property type="molecule type" value="Genomic_DNA"/>
</dbReference>
<organism evidence="1 2">
    <name type="scientific">Dermacentor silvarum</name>
    <name type="common">Tick</name>
    <dbReference type="NCBI Taxonomy" id="543639"/>
    <lineage>
        <taxon>Eukaryota</taxon>
        <taxon>Metazoa</taxon>
        <taxon>Ecdysozoa</taxon>
        <taxon>Arthropoda</taxon>
        <taxon>Chelicerata</taxon>
        <taxon>Arachnida</taxon>
        <taxon>Acari</taxon>
        <taxon>Parasitiformes</taxon>
        <taxon>Ixodida</taxon>
        <taxon>Ixodoidea</taxon>
        <taxon>Ixodidae</taxon>
        <taxon>Rhipicephalinae</taxon>
        <taxon>Dermacentor</taxon>
    </lineage>
</organism>